<feature type="domain" description="Nse4/EID protein Nse3/MAGE-binding" evidence="10">
    <location>
        <begin position="81"/>
        <end position="135"/>
    </location>
</feature>
<evidence type="ECO:0000256" key="8">
    <source>
        <dbReference type="SAM" id="MobiDB-lite"/>
    </source>
</evidence>
<feature type="compositionally biased region" description="Acidic residues" evidence="8">
    <location>
        <begin position="163"/>
        <end position="178"/>
    </location>
</feature>
<comment type="similarity">
    <text evidence="2 7">Belongs to the NSE4 family.</text>
</comment>
<dbReference type="InterPro" id="IPR014854">
    <property type="entry name" value="Nse4_C"/>
</dbReference>
<proteinExistence type="inferred from homology"/>
<dbReference type="eggNOG" id="KOG2866">
    <property type="taxonomic scope" value="Eukaryota"/>
</dbReference>
<evidence type="ECO:0000259" key="9">
    <source>
        <dbReference type="Pfam" id="PF08743"/>
    </source>
</evidence>
<comment type="subcellular location">
    <subcellularLocation>
        <location evidence="1 7">Nucleus</location>
    </subcellularLocation>
</comment>
<dbReference type="AlphaFoldDB" id="F0XGE6"/>
<evidence type="ECO:0000256" key="5">
    <source>
        <dbReference type="ARBA" id="ARBA00023204"/>
    </source>
</evidence>
<dbReference type="InParanoid" id="F0XGE6"/>
<keyword evidence="12" id="KW-1185">Reference proteome</keyword>
<evidence type="ECO:0000256" key="2">
    <source>
        <dbReference type="ARBA" id="ARBA00008997"/>
    </source>
</evidence>
<accession>F0XGE6</accession>
<dbReference type="Proteomes" id="UP000007796">
    <property type="component" value="Unassembled WGS sequence"/>
</dbReference>
<dbReference type="RefSeq" id="XP_014172539.1">
    <property type="nucleotide sequence ID" value="XM_014317064.1"/>
</dbReference>
<keyword evidence="3 7" id="KW-0227">DNA damage</keyword>
<reference evidence="11 12" key="1">
    <citation type="journal article" date="2011" name="Proc. Natl. Acad. Sci. U.S.A.">
        <title>Genome and transcriptome analyses of the mountain pine beetle-fungal symbiont Grosmannia clavigera, a lodgepole pine pathogen.</title>
        <authorList>
            <person name="DiGuistini S."/>
            <person name="Wang Y."/>
            <person name="Liao N.Y."/>
            <person name="Taylor G."/>
            <person name="Tanguay P."/>
            <person name="Feau N."/>
            <person name="Henrissat B."/>
            <person name="Chan S.K."/>
            <person name="Hesse-Orce U."/>
            <person name="Alamouti S.M."/>
            <person name="Tsui C.K.M."/>
            <person name="Docking R.T."/>
            <person name="Levasseur A."/>
            <person name="Haridas S."/>
            <person name="Robertson G."/>
            <person name="Birol I."/>
            <person name="Holt R.A."/>
            <person name="Marra M.A."/>
            <person name="Hamelin R.C."/>
            <person name="Hirst M."/>
            <person name="Jones S.J.M."/>
            <person name="Bohlmann J."/>
            <person name="Breuil C."/>
        </authorList>
    </citation>
    <scope>NUCLEOTIDE SEQUENCE [LARGE SCALE GENOMIC DNA]</scope>
    <source>
        <strain evidence="12">kw1407 / UAMH 11150</strain>
    </source>
</reference>
<dbReference type="GO" id="GO:0005634">
    <property type="term" value="C:nucleus"/>
    <property type="evidence" value="ECO:0007669"/>
    <property type="project" value="UniProtKB-SubCell"/>
</dbReference>
<dbReference type="GeneID" id="25976035"/>
<dbReference type="PANTHER" id="PTHR16140:SF0">
    <property type="entry name" value="NON-STRUCTURAL MAINTENANCE OF CHROMOSOMES ELEMENT 4"/>
    <property type="match status" value="1"/>
</dbReference>
<comment type="function">
    <text evidence="7">Component of the SMC5-SMC6 complex, that promotes sister chromatid alignment after DNA damage and facilitates double-stranded DNA breaks (DSBs) repair via homologous recombination between sister chromatids.</text>
</comment>
<dbReference type="EMBL" id="GL629769">
    <property type="protein sequence ID" value="EFX03057.1"/>
    <property type="molecule type" value="Genomic_DNA"/>
</dbReference>
<evidence type="ECO:0000256" key="4">
    <source>
        <dbReference type="ARBA" id="ARBA00023172"/>
    </source>
</evidence>
<dbReference type="OrthoDB" id="361242at2759"/>
<dbReference type="InterPro" id="IPR027786">
    <property type="entry name" value="Nse4/EID"/>
</dbReference>
<evidence type="ECO:0000256" key="6">
    <source>
        <dbReference type="ARBA" id="ARBA00023242"/>
    </source>
</evidence>
<sequence length="427" mass="48249">MTDMDMTQDSWDGANTDQMLGVEQSLEDRRRLQQGFRSLIKQTTTDQTRFLDAKAEALHTVLEESDTLLQRTKQTSEAAIDAALVIRISELAYKRTTHFLADRADDSGVNLEDFVSRCKDYMQFGRGIDDEGSPDLSREQRRRRKVEAAAHRQGGREEVHDGNEEDEAQGTDDDDDEAGTSSSAAKADLDWTHFGQYACLPHVRRPGLARFLPRATLAGDEKTRVVMRKRTAALRLNELQEVRPQVLRPGDLNVSQNSDLTALATDILQQLRRAAEHGQAKVQRAYEQAGGDGDDEDDEALLRRLMDRYGIRSDGGVDLIRFAINPRSFAQTVENFFYISFLVRDGRVGLAYDDNGLPSIYPISEEDTETAKDSSGPEEDTRKHQLILSMDMAMWRDVIETFNIKKPMIAHREIAGEKHPNGRAWFT</sequence>
<dbReference type="GO" id="GO:0006310">
    <property type="term" value="P:DNA recombination"/>
    <property type="evidence" value="ECO:0007669"/>
    <property type="project" value="UniProtKB-UniRule"/>
</dbReference>
<evidence type="ECO:0000256" key="3">
    <source>
        <dbReference type="ARBA" id="ARBA00022763"/>
    </source>
</evidence>
<organism evidence="12">
    <name type="scientific">Grosmannia clavigera (strain kw1407 / UAMH 11150)</name>
    <name type="common">Blue stain fungus</name>
    <name type="synonym">Graphiocladiella clavigera</name>
    <dbReference type="NCBI Taxonomy" id="655863"/>
    <lineage>
        <taxon>Eukaryota</taxon>
        <taxon>Fungi</taxon>
        <taxon>Dikarya</taxon>
        <taxon>Ascomycota</taxon>
        <taxon>Pezizomycotina</taxon>
        <taxon>Sordariomycetes</taxon>
        <taxon>Sordariomycetidae</taxon>
        <taxon>Ophiostomatales</taxon>
        <taxon>Ophiostomataceae</taxon>
        <taxon>Leptographium</taxon>
    </lineage>
</organism>
<dbReference type="GO" id="GO:0030915">
    <property type="term" value="C:Smc5-Smc6 complex"/>
    <property type="evidence" value="ECO:0007669"/>
    <property type="project" value="UniProtKB-UniRule"/>
</dbReference>
<evidence type="ECO:0000313" key="12">
    <source>
        <dbReference type="Proteomes" id="UP000007796"/>
    </source>
</evidence>
<keyword evidence="4 7" id="KW-0233">DNA recombination</keyword>
<dbReference type="Pfam" id="PF15412">
    <property type="entry name" value="Nse4-Nse3_bdg"/>
    <property type="match status" value="1"/>
</dbReference>
<dbReference type="GO" id="GO:0006281">
    <property type="term" value="P:DNA repair"/>
    <property type="evidence" value="ECO:0007669"/>
    <property type="project" value="UniProtKB-UniRule"/>
</dbReference>
<name>F0XGE6_GROCL</name>
<dbReference type="HOGENOM" id="CLU_041037_4_0_1"/>
<keyword evidence="5 7" id="KW-0234">DNA repair</keyword>
<dbReference type="PANTHER" id="PTHR16140">
    <property type="entry name" value="NON-STRUCTURAL MAINTENANCE OF CHROMOSOMES ELEMENT 4"/>
    <property type="match status" value="1"/>
</dbReference>
<feature type="compositionally biased region" description="Basic and acidic residues" evidence="8">
    <location>
        <begin position="146"/>
        <end position="162"/>
    </location>
</feature>
<dbReference type="Pfam" id="PF08743">
    <property type="entry name" value="Nse4_C"/>
    <property type="match status" value="1"/>
</dbReference>
<keyword evidence="6 7" id="KW-0539">Nucleus</keyword>
<protein>
    <recommendedName>
        <fullName evidence="7">Non-structural maintenance of chromosomes element 4</fullName>
    </recommendedName>
</protein>
<dbReference type="InterPro" id="IPR029225">
    <property type="entry name" value="Nse4_Nse3-bd"/>
</dbReference>
<evidence type="ECO:0000256" key="7">
    <source>
        <dbReference type="RuleBase" id="RU365071"/>
    </source>
</evidence>
<feature type="region of interest" description="Disordered" evidence="8">
    <location>
        <begin position="361"/>
        <end position="382"/>
    </location>
</feature>
<evidence type="ECO:0000313" key="11">
    <source>
        <dbReference type="EMBL" id="EFX03057.1"/>
    </source>
</evidence>
<gene>
    <name evidence="11" type="ORF">CMQ_2986</name>
</gene>
<feature type="domain" description="Non-structural maintenance of chromosome element 4 C-terminal" evidence="9">
    <location>
        <begin position="317"/>
        <end position="409"/>
    </location>
</feature>
<evidence type="ECO:0000256" key="1">
    <source>
        <dbReference type="ARBA" id="ARBA00004123"/>
    </source>
</evidence>
<comment type="subunit">
    <text evidence="7">Component of the SMC5-SMC6 complex.</text>
</comment>
<feature type="region of interest" description="Disordered" evidence="8">
    <location>
        <begin position="126"/>
        <end position="184"/>
    </location>
</feature>
<evidence type="ECO:0000259" key="10">
    <source>
        <dbReference type="Pfam" id="PF15412"/>
    </source>
</evidence>
<dbReference type="STRING" id="655863.F0XGE6"/>